<gene>
    <name evidence="9" type="ORF">AQJ30_09475</name>
</gene>
<evidence type="ECO:0000256" key="5">
    <source>
        <dbReference type="PROSITE-ProRule" id="PRU10141"/>
    </source>
</evidence>
<keyword evidence="7" id="KW-0472">Membrane</keyword>
<dbReference type="PROSITE" id="PS50011">
    <property type="entry name" value="PROTEIN_KINASE_DOM"/>
    <property type="match status" value="1"/>
</dbReference>
<dbReference type="PANTHER" id="PTHR43289:SF34">
    <property type="entry name" value="SERINE_THREONINE-PROTEIN KINASE YBDM-RELATED"/>
    <property type="match status" value="1"/>
</dbReference>
<feature type="domain" description="Protein kinase" evidence="8">
    <location>
        <begin position="24"/>
        <end position="286"/>
    </location>
</feature>
<evidence type="ECO:0000313" key="9">
    <source>
        <dbReference type="EMBL" id="KUN39631.1"/>
    </source>
</evidence>
<keyword evidence="7" id="KW-0812">Transmembrane</keyword>
<evidence type="ECO:0000259" key="8">
    <source>
        <dbReference type="PROSITE" id="PS50011"/>
    </source>
</evidence>
<evidence type="ECO:0000313" key="10">
    <source>
        <dbReference type="Proteomes" id="UP000053271"/>
    </source>
</evidence>
<proteinExistence type="predicted"/>
<dbReference type="SMART" id="SM00220">
    <property type="entry name" value="S_TKc"/>
    <property type="match status" value="1"/>
</dbReference>
<dbReference type="GO" id="GO:0004674">
    <property type="term" value="F:protein serine/threonine kinase activity"/>
    <property type="evidence" value="ECO:0007669"/>
    <property type="project" value="UniProtKB-KW"/>
</dbReference>
<name>A0A101R0U1_9ACTN</name>
<accession>A0A101R0U1</accession>
<dbReference type="InterPro" id="IPR011009">
    <property type="entry name" value="Kinase-like_dom_sf"/>
</dbReference>
<dbReference type="InterPro" id="IPR017441">
    <property type="entry name" value="Protein_kinase_ATP_BS"/>
</dbReference>
<dbReference type="PROSITE" id="PS00107">
    <property type="entry name" value="PROTEIN_KINASE_ATP"/>
    <property type="match status" value="1"/>
</dbReference>
<feature type="compositionally biased region" description="Pro residues" evidence="6">
    <location>
        <begin position="355"/>
        <end position="405"/>
    </location>
</feature>
<evidence type="ECO:0000256" key="1">
    <source>
        <dbReference type="ARBA" id="ARBA00022679"/>
    </source>
</evidence>
<dbReference type="InterPro" id="IPR008271">
    <property type="entry name" value="Ser/Thr_kinase_AS"/>
</dbReference>
<dbReference type="RefSeq" id="WP_067231217.1">
    <property type="nucleotide sequence ID" value="NZ_KQ948551.1"/>
</dbReference>
<dbReference type="EMBL" id="LMWS01000011">
    <property type="protein sequence ID" value="KUN39631.1"/>
    <property type="molecule type" value="Genomic_DNA"/>
</dbReference>
<keyword evidence="10" id="KW-1185">Reference proteome</keyword>
<evidence type="ECO:0000256" key="3">
    <source>
        <dbReference type="ARBA" id="ARBA00022777"/>
    </source>
</evidence>
<feature type="region of interest" description="Disordered" evidence="6">
    <location>
        <begin position="440"/>
        <end position="469"/>
    </location>
</feature>
<dbReference type="SUPFAM" id="SSF56112">
    <property type="entry name" value="Protein kinase-like (PK-like)"/>
    <property type="match status" value="1"/>
</dbReference>
<evidence type="ECO:0000256" key="2">
    <source>
        <dbReference type="ARBA" id="ARBA00022741"/>
    </source>
</evidence>
<dbReference type="GeneID" id="91424831"/>
<dbReference type="CDD" id="cd14014">
    <property type="entry name" value="STKc_PknB_like"/>
    <property type="match status" value="1"/>
</dbReference>
<feature type="region of interest" description="Disordered" evidence="6">
    <location>
        <begin position="305"/>
        <end position="406"/>
    </location>
</feature>
<dbReference type="PROSITE" id="PS00108">
    <property type="entry name" value="PROTEIN_KINASE_ST"/>
    <property type="match status" value="1"/>
</dbReference>
<keyword evidence="3 9" id="KW-0418">Kinase</keyword>
<feature type="compositionally biased region" description="Low complexity" evidence="6">
    <location>
        <begin position="343"/>
        <end position="354"/>
    </location>
</feature>
<dbReference type="PANTHER" id="PTHR43289">
    <property type="entry name" value="MITOGEN-ACTIVATED PROTEIN KINASE KINASE KINASE 20-RELATED"/>
    <property type="match status" value="1"/>
</dbReference>
<reference evidence="9 10" key="1">
    <citation type="submission" date="2015-10" db="EMBL/GenBank/DDBJ databases">
        <title>Draft genome sequence of Streptomyces longwoodensis DSM 41677, type strain for the species Streptomyces longwoodensis.</title>
        <authorList>
            <person name="Ruckert C."/>
            <person name="Winkler A."/>
            <person name="Kalinowski J."/>
            <person name="Kampfer P."/>
            <person name="Glaeser S."/>
        </authorList>
    </citation>
    <scope>NUCLEOTIDE SEQUENCE [LARGE SCALE GENOMIC DNA]</scope>
    <source>
        <strain evidence="9 10">DSM 41677</strain>
    </source>
</reference>
<dbReference type="STRING" id="68231.AQJ30_09475"/>
<dbReference type="InterPro" id="IPR000719">
    <property type="entry name" value="Prot_kinase_dom"/>
</dbReference>
<evidence type="ECO:0000256" key="6">
    <source>
        <dbReference type="SAM" id="MobiDB-lite"/>
    </source>
</evidence>
<feature type="compositionally biased region" description="Low complexity" evidence="6">
    <location>
        <begin position="320"/>
        <end position="334"/>
    </location>
</feature>
<keyword evidence="7" id="KW-1133">Transmembrane helix</keyword>
<organism evidence="9 10">
    <name type="scientific">Streptomyces longwoodensis</name>
    <dbReference type="NCBI Taxonomy" id="68231"/>
    <lineage>
        <taxon>Bacteria</taxon>
        <taxon>Bacillati</taxon>
        <taxon>Actinomycetota</taxon>
        <taxon>Actinomycetes</taxon>
        <taxon>Kitasatosporales</taxon>
        <taxon>Streptomycetaceae</taxon>
        <taxon>Streptomyces</taxon>
    </lineage>
</organism>
<keyword evidence="9" id="KW-0723">Serine/threonine-protein kinase</keyword>
<feature type="compositionally biased region" description="Pro residues" evidence="6">
    <location>
        <begin position="309"/>
        <end position="319"/>
    </location>
</feature>
<feature type="transmembrane region" description="Helical" evidence="7">
    <location>
        <begin position="413"/>
        <end position="435"/>
    </location>
</feature>
<feature type="binding site" evidence="5">
    <location>
        <position position="52"/>
    </location>
    <ligand>
        <name>ATP</name>
        <dbReference type="ChEBI" id="CHEBI:30616"/>
    </ligand>
</feature>
<feature type="compositionally biased region" description="Low complexity" evidence="6">
    <location>
        <begin position="446"/>
        <end position="459"/>
    </location>
</feature>
<dbReference type="Proteomes" id="UP000053271">
    <property type="component" value="Unassembled WGS sequence"/>
</dbReference>
<keyword evidence="2 5" id="KW-0547">Nucleotide-binding</keyword>
<sequence>MAVGGPGGQFRPLESGDPASVASYRLAARLGSGGMGTVYLSYTPGGHPIALKTIRPELSEDPEFRRRFRQEVEAAKRVQGLYTAPVIDYDVEGTRPWLATAYVPGPSLAAAVAEHGPLPAPSVLLLLAGMAEALSVIHGAGIVHRDLKPSNVLLASDGPRVIDFGIARAADATALTGTGVSVGTPAFMSPEQAAGKEITPASDVFALGQVAAFAGRGQGAYGDGPSHAVLYRIVHEEPDLEGLPEQLRFVRECLAKDPARRPTPARIVELCQEASPTPLRQSGTWLPEAIAADITQRVSASAALAAAPKPAPAGPPPTAPLTHLSSAAPASPASHTPPPPAHAAPTATAAHVPSTPVPGYGPPPVPHAPAPGYGPPTGPRPPYGPPTGPQPPFGQQPWRPTPLPPRRNRAGKWIGIGVAAVAAFVWLSSCASVLLDITGKADDGDTTSSSSSSPVAGDGTRPRPDPKPVTYRGINIPEGYYVRFADSPPKPLYDDVGAAYAEGSDFYYQGGDFGGPATLGSPGEKIVLLNNAEDASLTTCREDTRYAKSVTLTQVSTGSHLCVHTTSGHIALITFKGTAPKGDPSDYVSVDLTIWRNAEEPTDG</sequence>
<keyword evidence="1" id="KW-0808">Transferase</keyword>
<dbReference type="Gene3D" id="1.10.510.10">
    <property type="entry name" value="Transferase(Phosphotransferase) domain 1"/>
    <property type="match status" value="1"/>
</dbReference>
<evidence type="ECO:0000256" key="4">
    <source>
        <dbReference type="ARBA" id="ARBA00022840"/>
    </source>
</evidence>
<comment type="caution">
    <text evidence="9">The sequence shown here is derived from an EMBL/GenBank/DDBJ whole genome shotgun (WGS) entry which is preliminary data.</text>
</comment>
<protein>
    <submittedName>
        <fullName evidence="9">Serine/threonine protein kinase</fullName>
    </submittedName>
</protein>
<dbReference type="AlphaFoldDB" id="A0A101R0U1"/>
<keyword evidence="4 5" id="KW-0067">ATP-binding</keyword>
<dbReference type="GO" id="GO:0005524">
    <property type="term" value="F:ATP binding"/>
    <property type="evidence" value="ECO:0007669"/>
    <property type="project" value="UniProtKB-UniRule"/>
</dbReference>
<dbReference type="Gene3D" id="3.30.200.20">
    <property type="entry name" value="Phosphorylase Kinase, domain 1"/>
    <property type="match status" value="1"/>
</dbReference>
<dbReference type="Pfam" id="PF00069">
    <property type="entry name" value="Pkinase"/>
    <property type="match status" value="1"/>
</dbReference>
<evidence type="ECO:0000256" key="7">
    <source>
        <dbReference type="SAM" id="Phobius"/>
    </source>
</evidence>